<dbReference type="GO" id="GO:0003676">
    <property type="term" value="F:nucleic acid binding"/>
    <property type="evidence" value="ECO:0007669"/>
    <property type="project" value="InterPro"/>
</dbReference>
<name>A0A0L0HBW8_SPIPD</name>
<evidence type="ECO:0008006" key="4">
    <source>
        <dbReference type="Google" id="ProtNLM"/>
    </source>
</evidence>
<feature type="compositionally biased region" description="Low complexity" evidence="1">
    <location>
        <begin position="223"/>
        <end position="238"/>
    </location>
</feature>
<evidence type="ECO:0000256" key="1">
    <source>
        <dbReference type="SAM" id="MobiDB-lite"/>
    </source>
</evidence>
<dbReference type="RefSeq" id="XP_016606288.1">
    <property type="nucleotide sequence ID" value="XM_016754848.1"/>
</dbReference>
<dbReference type="SUPFAM" id="SSF54928">
    <property type="entry name" value="RNA-binding domain, RBD"/>
    <property type="match status" value="1"/>
</dbReference>
<proteinExistence type="predicted"/>
<dbReference type="AlphaFoldDB" id="A0A0L0HBW8"/>
<accession>A0A0L0HBW8</accession>
<feature type="compositionally biased region" description="Basic and acidic residues" evidence="1">
    <location>
        <begin position="293"/>
        <end position="306"/>
    </location>
</feature>
<feature type="region of interest" description="Disordered" evidence="1">
    <location>
        <begin position="1"/>
        <end position="84"/>
    </location>
</feature>
<evidence type="ECO:0000313" key="2">
    <source>
        <dbReference type="EMBL" id="KNC98248.1"/>
    </source>
</evidence>
<feature type="compositionally biased region" description="Basic residues" evidence="1">
    <location>
        <begin position="327"/>
        <end position="342"/>
    </location>
</feature>
<dbReference type="OrthoDB" id="10449929at2759"/>
<feature type="region of interest" description="Disordered" evidence="1">
    <location>
        <begin position="290"/>
        <end position="360"/>
    </location>
</feature>
<dbReference type="EMBL" id="KQ257461">
    <property type="protein sequence ID" value="KNC98248.1"/>
    <property type="molecule type" value="Genomic_DNA"/>
</dbReference>
<dbReference type="VEuPathDB" id="FungiDB:SPPG_06647"/>
<dbReference type="InterPro" id="IPR012677">
    <property type="entry name" value="Nucleotide-bd_a/b_plait_sf"/>
</dbReference>
<feature type="region of interest" description="Disordered" evidence="1">
    <location>
        <begin position="96"/>
        <end position="142"/>
    </location>
</feature>
<reference evidence="2 3" key="1">
    <citation type="submission" date="2009-08" db="EMBL/GenBank/DDBJ databases">
        <title>The Genome Sequence of Spizellomyces punctatus strain DAOM BR117.</title>
        <authorList>
            <consortium name="The Broad Institute Genome Sequencing Platform"/>
            <person name="Russ C."/>
            <person name="Cuomo C."/>
            <person name="Shea T."/>
            <person name="Young S.K."/>
            <person name="Zeng Q."/>
            <person name="Koehrsen M."/>
            <person name="Haas B."/>
            <person name="Borodovsky M."/>
            <person name="Guigo R."/>
            <person name="Alvarado L."/>
            <person name="Berlin A."/>
            <person name="Bochicchio J."/>
            <person name="Borenstein D."/>
            <person name="Chapman S."/>
            <person name="Chen Z."/>
            <person name="Engels R."/>
            <person name="Freedman E."/>
            <person name="Gellesch M."/>
            <person name="Goldberg J."/>
            <person name="Griggs A."/>
            <person name="Gujja S."/>
            <person name="Heiman D."/>
            <person name="Hepburn T."/>
            <person name="Howarth C."/>
            <person name="Jen D."/>
            <person name="Larson L."/>
            <person name="Lewis B."/>
            <person name="Mehta T."/>
            <person name="Park D."/>
            <person name="Pearson M."/>
            <person name="Roberts A."/>
            <person name="Saif S."/>
            <person name="Shenoy N."/>
            <person name="Sisk P."/>
            <person name="Stolte C."/>
            <person name="Sykes S."/>
            <person name="Thomson T."/>
            <person name="Walk T."/>
            <person name="White J."/>
            <person name="Yandava C."/>
            <person name="Burger G."/>
            <person name="Gray M.W."/>
            <person name="Holland P.W.H."/>
            <person name="King N."/>
            <person name="Lang F.B.F."/>
            <person name="Roger A.J."/>
            <person name="Ruiz-Trillo I."/>
            <person name="Lander E."/>
            <person name="Nusbaum C."/>
        </authorList>
    </citation>
    <scope>NUCLEOTIDE SEQUENCE [LARGE SCALE GENOMIC DNA]</scope>
    <source>
        <strain evidence="2 3">DAOM BR117</strain>
    </source>
</reference>
<protein>
    <recommendedName>
        <fullName evidence="4">RRM domain-containing protein</fullName>
    </recommendedName>
</protein>
<feature type="compositionally biased region" description="Basic and acidic residues" evidence="1">
    <location>
        <begin position="34"/>
        <end position="50"/>
    </location>
</feature>
<dbReference type="Proteomes" id="UP000053201">
    <property type="component" value="Unassembled WGS sequence"/>
</dbReference>
<sequence>MSPRSHTPSKRSRPKTVSPQARSKGLLETSMQCGRKEQRVLGHEGRERLGNDSADLESSVEKRKMAKTEASEVNRVHRRMHAPNPVLDTIGSLACSAGEKERRKSERPKCPEKTEIKHKDPNPVQPKSLHIPPTPTSTVSQHRSKEHRSFLMQIQGLDIRVAQEDLKEIHSVRLAADSSGCVTRTATVGFGHLEDAQRAVRNLDGRTVDGRIVSATLLDVSSSGSSASCPSTTSDPAAIADMPSPHTRAPPPSTTVDIYPKIPSVGTSQNSQKSITSKWLSFVDKSTYTPHPALEKDTIGTGDLHRKGNNFQPHPEQRKAKDDESHHHRHRRPGRKNGHKRRMTDSDMQYYRPPRRPEIVDDRHYRPSKIYVNPHIRHYHPLESWDMRAHRKPSDYFTEYSPLQRQYAPYPYPDVVHGKQATGMLEDLREPCTTTRTSKKLTRKQVKFKLDQELEDYWMEIGRCIKE</sequence>
<feature type="region of interest" description="Disordered" evidence="1">
    <location>
        <begin position="223"/>
        <end position="254"/>
    </location>
</feature>
<dbReference type="InParanoid" id="A0A0L0HBW8"/>
<keyword evidence="3" id="KW-1185">Reference proteome</keyword>
<evidence type="ECO:0000313" key="3">
    <source>
        <dbReference type="Proteomes" id="UP000053201"/>
    </source>
</evidence>
<dbReference type="Gene3D" id="3.30.70.330">
    <property type="match status" value="1"/>
</dbReference>
<feature type="compositionally biased region" description="Basic and acidic residues" evidence="1">
    <location>
        <begin position="59"/>
        <end position="75"/>
    </location>
</feature>
<gene>
    <name evidence="2" type="ORF">SPPG_06647</name>
</gene>
<feature type="compositionally biased region" description="Basic and acidic residues" evidence="1">
    <location>
        <begin position="315"/>
        <end position="326"/>
    </location>
</feature>
<dbReference type="InterPro" id="IPR035979">
    <property type="entry name" value="RBD_domain_sf"/>
</dbReference>
<feature type="compositionally biased region" description="Basic and acidic residues" evidence="1">
    <location>
        <begin position="98"/>
        <end position="121"/>
    </location>
</feature>
<organism evidence="2 3">
    <name type="scientific">Spizellomyces punctatus (strain DAOM BR117)</name>
    <dbReference type="NCBI Taxonomy" id="645134"/>
    <lineage>
        <taxon>Eukaryota</taxon>
        <taxon>Fungi</taxon>
        <taxon>Fungi incertae sedis</taxon>
        <taxon>Chytridiomycota</taxon>
        <taxon>Chytridiomycota incertae sedis</taxon>
        <taxon>Chytridiomycetes</taxon>
        <taxon>Spizellomycetales</taxon>
        <taxon>Spizellomycetaceae</taxon>
        <taxon>Spizellomyces</taxon>
    </lineage>
</organism>
<dbReference type="GeneID" id="27689938"/>